<dbReference type="InterPro" id="IPR028389">
    <property type="entry name" value="POT1"/>
</dbReference>
<evidence type="ECO:0000256" key="2">
    <source>
        <dbReference type="ARBA" id="ARBA00004574"/>
    </source>
</evidence>
<evidence type="ECO:0000256" key="1">
    <source>
        <dbReference type="ARBA" id="ARBA00004123"/>
    </source>
</evidence>
<protein>
    <submittedName>
        <fullName evidence="10">3-ketoacyl-CoA thiolase with broad chain length specificity</fullName>
    </submittedName>
</protein>
<feature type="region of interest" description="Disordered" evidence="8">
    <location>
        <begin position="449"/>
        <end position="472"/>
    </location>
</feature>
<comment type="similarity">
    <text evidence="3">Belongs to the telombin family.</text>
</comment>
<dbReference type="SUPFAM" id="SSF50249">
    <property type="entry name" value="Nucleic acid-binding proteins"/>
    <property type="match status" value="2"/>
</dbReference>
<evidence type="ECO:0000256" key="5">
    <source>
        <dbReference type="ARBA" id="ARBA00022895"/>
    </source>
</evidence>
<evidence type="ECO:0000313" key="10">
    <source>
        <dbReference type="EMBL" id="KAJ1374134.1"/>
    </source>
</evidence>
<dbReference type="AlphaFoldDB" id="A0AAD5WKN9"/>
<dbReference type="Gene3D" id="2.40.50.140">
    <property type="entry name" value="Nucleic acid-binding proteins"/>
    <property type="match status" value="2"/>
</dbReference>
<dbReference type="GO" id="GO:0016233">
    <property type="term" value="P:telomere capping"/>
    <property type="evidence" value="ECO:0007669"/>
    <property type="project" value="TreeGrafter"/>
</dbReference>
<evidence type="ECO:0000256" key="3">
    <source>
        <dbReference type="ARBA" id="ARBA00008442"/>
    </source>
</evidence>
<evidence type="ECO:0000256" key="8">
    <source>
        <dbReference type="SAM" id="MobiDB-lite"/>
    </source>
</evidence>
<evidence type="ECO:0000256" key="7">
    <source>
        <dbReference type="ARBA" id="ARBA00023242"/>
    </source>
</evidence>
<keyword evidence="4" id="KW-0158">Chromosome</keyword>
<feature type="domain" description="Protection of telomeres protein 1 ssDNA-binding" evidence="9">
    <location>
        <begin position="196"/>
        <end position="334"/>
    </location>
</feature>
<evidence type="ECO:0000256" key="6">
    <source>
        <dbReference type="ARBA" id="ARBA00023125"/>
    </source>
</evidence>
<comment type="caution">
    <text evidence="10">The sequence shown here is derived from an EMBL/GenBank/DDBJ whole genome shotgun (WGS) entry which is preliminary data.</text>
</comment>
<dbReference type="GO" id="GO:0000783">
    <property type="term" value="C:nuclear telomere cap complex"/>
    <property type="evidence" value="ECO:0007669"/>
    <property type="project" value="TreeGrafter"/>
</dbReference>
<evidence type="ECO:0000256" key="4">
    <source>
        <dbReference type="ARBA" id="ARBA00022454"/>
    </source>
</evidence>
<name>A0AAD5WKN9_PARTN</name>
<comment type="subcellular location">
    <subcellularLocation>
        <location evidence="2">Chromosome</location>
        <location evidence="2">Telomere</location>
    </subcellularLocation>
    <subcellularLocation>
        <location evidence="1">Nucleus</location>
    </subcellularLocation>
</comment>
<proteinExistence type="inferred from homology"/>
<gene>
    <name evidence="10" type="primary">POT1</name>
    <name evidence="10" type="ORF">KIN20_036750</name>
</gene>
<dbReference type="InterPro" id="IPR012340">
    <property type="entry name" value="NA-bd_OB-fold"/>
</dbReference>
<dbReference type="InterPro" id="IPR032042">
    <property type="entry name" value="POT1PC"/>
</dbReference>
<reference evidence="10" key="1">
    <citation type="submission" date="2021-06" db="EMBL/GenBank/DDBJ databases">
        <title>Parelaphostrongylus tenuis whole genome reference sequence.</title>
        <authorList>
            <person name="Garwood T.J."/>
            <person name="Larsen P.A."/>
            <person name="Fountain-Jones N.M."/>
            <person name="Garbe J.R."/>
            <person name="Macchietto M.G."/>
            <person name="Kania S.A."/>
            <person name="Gerhold R.W."/>
            <person name="Richards J.E."/>
            <person name="Wolf T.M."/>
        </authorList>
    </citation>
    <scope>NUCLEOTIDE SEQUENCE</scope>
    <source>
        <strain evidence="10">MNPRO001-30</strain>
        <tissue evidence="10">Meninges</tissue>
    </source>
</reference>
<keyword evidence="7" id="KW-0539">Nucleus</keyword>
<dbReference type="PANTHER" id="PTHR14513">
    <property type="entry name" value="PROTECTION OF TELOMERES 1"/>
    <property type="match status" value="1"/>
</dbReference>
<evidence type="ECO:0000259" key="9">
    <source>
        <dbReference type="Pfam" id="PF16686"/>
    </source>
</evidence>
<dbReference type="GO" id="GO:0032210">
    <property type="term" value="P:regulation of telomere maintenance via telomerase"/>
    <property type="evidence" value="ECO:0007669"/>
    <property type="project" value="TreeGrafter"/>
</dbReference>
<dbReference type="EMBL" id="JAHQIW010007404">
    <property type="protein sequence ID" value="KAJ1374134.1"/>
    <property type="molecule type" value="Genomic_DNA"/>
</dbReference>
<keyword evidence="11" id="KW-1185">Reference proteome</keyword>
<evidence type="ECO:0000313" key="11">
    <source>
        <dbReference type="Proteomes" id="UP001196413"/>
    </source>
</evidence>
<dbReference type="Proteomes" id="UP001196413">
    <property type="component" value="Unassembled WGS sequence"/>
</dbReference>
<organism evidence="10 11">
    <name type="scientific">Parelaphostrongylus tenuis</name>
    <name type="common">Meningeal worm</name>
    <dbReference type="NCBI Taxonomy" id="148309"/>
    <lineage>
        <taxon>Eukaryota</taxon>
        <taxon>Metazoa</taxon>
        <taxon>Ecdysozoa</taxon>
        <taxon>Nematoda</taxon>
        <taxon>Chromadorea</taxon>
        <taxon>Rhabditida</taxon>
        <taxon>Rhabditina</taxon>
        <taxon>Rhabditomorpha</taxon>
        <taxon>Strongyloidea</taxon>
        <taxon>Metastrongylidae</taxon>
        <taxon>Parelaphostrongylus</taxon>
    </lineage>
</organism>
<accession>A0AAD5WKN9</accession>
<sequence length="773" mass="86151">MLPLSERFGMPTTPTYEYTTLGSLPDSGRVNIYGVVQDVTVLENGGFIVQIEDEESSAIVRFVESSATFAKSLQVGDILRVHRTEVGSYQNGRALIVKVGTCGCHAVVWRGQRDAPQQITSISCTVSKDDVVRLHALRRWLASKVTSVRPLPNEPRTSSNGAPEVSNQELAVSSVKKTAPACLTISSAEEIPDLWSKFFNWYAQVLGVYKGKGDTLTVFLRVWDGTIPRFPAYRNMFRAGSDSIETTYCEIQQTLFPRIEEYLVDVCCYGDWARKATEFEVGDIVYLGNIRNYVSQSNKISAVTLHDGGGRFNRALNVLNESDPNYFRISKQCADTLSLHFGPNSSLLSSPTYGRSTPIVPEEVQDHSTPKATRNLRNEVTDEQSVLVEESDVSNRRITNGEQACDVLPTDFSIEESIDVVHSSSAAANVSSPSNTSIVAETLELLESRTSVDTETSSRKRPRSVIDDGDLVTNEQVADAEEFSEAPDARQGPSGAATNITQPILCNNGSNGIVESGFTIVDHHIKEICEDSAFHMEIIRFLDDLIRLDLPEYEEMLRIMTFKEKFNQKLLKAFESKVAELGGEEAGNPEIAEDMERILSMNVGDHVTFDSFVKADLSAFEQPDYLRNALLFTGKCKSCSEEVILERCSKNWCPKCYTERNKLSAIEYSYRILIPSVYRCRDGQFAQLCLAVDGYIWASLTTEGDQLSVKKVMELYSEEVFETYIRKLNDVILLAKGIMKKKKFSVIAGKIIALNRSDGSISIFVDRCFIRDC</sequence>
<dbReference type="Pfam" id="PF16686">
    <property type="entry name" value="POT1PC"/>
    <property type="match status" value="1"/>
</dbReference>
<dbReference type="GO" id="GO:0098505">
    <property type="term" value="F:G-rich strand telomeric DNA binding"/>
    <property type="evidence" value="ECO:0007669"/>
    <property type="project" value="TreeGrafter"/>
</dbReference>
<keyword evidence="6" id="KW-0238">DNA-binding</keyword>
<dbReference type="GO" id="GO:0010521">
    <property type="term" value="F:telomerase inhibitor activity"/>
    <property type="evidence" value="ECO:0007669"/>
    <property type="project" value="TreeGrafter"/>
</dbReference>
<feature type="compositionally biased region" description="Basic and acidic residues" evidence="8">
    <location>
        <begin position="449"/>
        <end position="458"/>
    </location>
</feature>
<dbReference type="PANTHER" id="PTHR14513:SF0">
    <property type="entry name" value="PROTECTION OF TELOMERES PROTEIN 1"/>
    <property type="match status" value="1"/>
</dbReference>
<keyword evidence="5" id="KW-0779">Telomere</keyword>